<sequence length="297" mass="32992">MIRRAVVLLAGVLALVATGLSFYWQHAQQACLNQELTLLSQQLNETNAEAAQRADYAVKFMRYAVEKNRYQNHEVAILAATEALRWRTITLLRKIHALRLAVLRAASSVDSLVQVRPGETTWIEQPRHTYQPAFDVLRRQLAIYGDSLHRLNSVDPTRLAVPSHSTGSPAMALAGLAQVENDLLAAEARTLQYLTQQVGRQEPRAKVVAVALVQSNQVAPGALYCARLLLIKSLLSPSIRMYCNEQPIPIDSDGAGIVGFTAPANTGPAEWHGTIRARLWGRDTTFQVRVPYRVVRR</sequence>
<dbReference type="RefSeq" id="WP_190922485.1">
    <property type="nucleotide sequence ID" value="NZ_JACXAC010000001.1"/>
</dbReference>
<reference evidence="2 3" key="1">
    <citation type="submission" date="2020-09" db="EMBL/GenBank/DDBJ databases">
        <authorList>
            <person name="Kim M.K."/>
        </authorList>
    </citation>
    <scope>NUCLEOTIDE SEQUENCE [LARGE SCALE GENOMIC DNA]</scope>
    <source>
        <strain evidence="2 3">BT189</strain>
    </source>
</reference>
<evidence type="ECO:0000259" key="1">
    <source>
        <dbReference type="Pfam" id="PF21601"/>
    </source>
</evidence>
<protein>
    <recommendedName>
        <fullName evidence="1">Gliding motility-associated protein GldM first immunoglobulin-like domain-containing protein</fullName>
    </recommendedName>
</protein>
<feature type="domain" description="Gliding motility-associated protein GldM first immunoglobulin-like" evidence="1">
    <location>
        <begin position="206"/>
        <end position="295"/>
    </location>
</feature>
<dbReference type="EMBL" id="JACXAC010000001">
    <property type="protein sequence ID" value="MBD2721232.1"/>
    <property type="molecule type" value="Genomic_DNA"/>
</dbReference>
<gene>
    <name evidence="2" type="ORF">IC234_03760</name>
</gene>
<dbReference type="Pfam" id="PF21601">
    <property type="entry name" value="GldM_2nd"/>
    <property type="match status" value="1"/>
</dbReference>
<evidence type="ECO:0000313" key="3">
    <source>
        <dbReference type="Proteomes" id="UP000606003"/>
    </source>
</evidence>
<organism evidence="2 3">
    <name type="scientific">Hymenobacter armeniacus</name>
    <dbReference type="NCBI Taxonomy" id="2771358"/>
    <lineage>
        <taxon>Bacteria</taxon>
        <taxon>Pseudomonadati</taxon>
        <taxon>Bacteroidota</taxon>
        <taxon>Cytophagia</taxon>
        <taxon>Cytophagales</taxon>
        <taxon>Hymenobacteraceae</taxon>
        <taxon>Hymenobacter</taxon>
    </lineage>
</organism>
<name>A0ABR8JRQ0_9BACT</name>
<comment type="caution">
    <text evidence="2">The sequence shown here is derived from an EMBL/GenBank/DDBJ whole genome shotgun (WGS) entry which is preliminary data.</text>
</comment>
<evidence type="ECO:0000313" key="2">
    <source>
        <dbReference type="EMBL" id="MBD2721232.1"/>
    </source>
</evidence>
<dbReference type="Proteomes" id="UP000606003">
    <property type="component" value="Unassembled WGS sequence"/>
</dbReference>
<proteinExistence type="predicted"/>
<accession>A0ABR8JRQ0</accession>
<dbReference type="InterPro" id="IPR048405">
    <property type="entry name" value="GldM_Ig-like-1"/>
</dbReference>
<keyword evidence="3" id="KW-1185">Reference proteome</keyword>